<sequence length="193" mass="21497">MTSHVVLTLYSLYKNRSANPKETTPLAPTKKTETVCITLVATIVQRWATSPMNVLLLALFVKRHLTPNICVKTPWVDDGRKNYDVEKRALSLSATPQPMNKKSILEYIIDPNGPCFPFTLLPKKSNQITGPIPWARGHTISFKFPPPKQSQASSPALHRNTDYTVAPERNDSFMVSPSTPSVVKPITSQLLKS</sequence>
<dbReference type="Proteomes" id="UP001165960">
    <property type="component" value="Unassembled WGS sequence"/>
</dbReference>
<proteinExistence type="predicted"/>
<accession>A0ACC2USE5</accession>
<organism evidence="1 2">
    <name type="scientific">Entomophthora muscae</name>
    <dbReference type="NCBI Taxonomy" id="34485"/>
    <lineage>
        <taxon>Eukaryota</taxon>
        <taxon>Fungi</taxon>
        <taxon>Fungi incertae sedis</taxon>
        <taxon>Zoopagomycota</taxon>
        <taxon>Entomophthoromycotina</taxon>
        <taxon>Entomophthoromycetes</taxon>
        <taxon>Entomophthorales</taxon>
        <taxon>Entomophthoraceae</taxon>
        <taxon>Entomophthora</taxon>
    </lineage>
</organism>
<evidence type="ECO:0000313" key="1">
    <source>
        <dbReference type="EMBL" id="KAJ9089884.1"/>
    </source>
</evidence>
<name>A0ACC2USE5_9FUNG</name>
<gene>
    <name evidence="1" type="ORF">DSO57_1008285</name>
</gene>
<comment type="caution">
    <text evidence="1">The sequence shown here is derived from an EMBL/GenBank/DDBJ whole genome shotgun (WGS) entry which is preliminary data.</text>
</comment>
<reference evidence="1" key="1">
    <citation type="submission" date="2022-04" db="EMBL/GenBank/DDBJ databases">
        <title>Genome of the entomopathogenic fungus Entomophthora muscae.</title>
        <authorList>
            <person name="Elya C."/>
            <person name="Lovett B.R."/>
            <person name="Lee E."/>
            <person name="Macias A.M."/>
            <person name="Hajek A.E."/>
            <person name="De Bivort B.L."/>
            <person name="Kasson M.T."/>
            <person name="De Fine Licht H.H."/>
            <person name="Stajich J.E."/>
        </authorList>
    </citation>
    <scope>NUCLEOTIDE SEQUENCE</scope>
    <source>
        <strain evidence="1">Berkeley</strain>
    </source>
</reference>
<dbReference type="EMBL" id="QTSX02000025">
    <property type="protein sequence ID" value="KAJ9089884.1"/>
    <property type="molecule type" value="Genomic_DNA"/>
</dbReference>
<keyword evidence="2" id="KW-1185">Reference proteome</keyword>
<protein>
    <submittedName>
        <fullName evidence="1">Uncharacterized protein</fullName>
    </submittedName>
</protein>
<evidence type="ECO:0000313" key="2">
    <source>
        <dbReference type="Proteomes" id="UP001165960"/>
    </source>
</evidence>